<gene>
    <name evidence="3" type="ORF">DPQ33_17105</name>
</gene>
<keyword evidence="1" id="KW-0472">Membrane</keyword>
<dbReference type="OrthoDB" id="5460931at2"/>
<proteinExistence type="predicted"/>
<sequence length="100" mass="10876">MKAKRIGLFILAFAVIQALLPGLLMAAGGPATDLVVVADTRRLDSGILLYFADLYNTNPTLMAIWAVVLTAAYGCFLGFLMDFLMARTGLDLKSRKIVEH</sequence>
<name>A0A7M3MAT6_9BACT</name>
<evidence type="ECO:0000256" key="1">
    <source>
        <dbReference type="SAM" id="Phobius"/>
    </source>
</evidence>
<dbReference type="AlphaFoldDB" id="A0A7M3MAT6"/>
<evidence type="ECO:0000313" key="3">
    <source>
        <dbReference type="EMBL" id="TVM14586.1"/>
    </source>
</evidence>
<keyword evidence="1" id="KW-1133">Transmembrane helix</keyword>
<comment type="caution">
    <text evidence="3">The sequence shown here is derived from an EMBL/GenBank/DDBJ whole genome shotgun (WGS) entry which is preliminary data.</text>
</comment>
<dbReference type="InterPro" id="IPR054622">
    <property type="entry name" value="DVU0150-like"/>
</dbReference>
<keyword evidence="2" id="KW-0732">Signal</keyword>
<dbReference type="EMBL" id="QMIE01000022">
    <property type="protein sequence ID" value="TVM14586.1"/>
    <property type="molecule type" value="Genomic_DNA"/>
</dbReference>
<feature type="chain" id="PRO_5029883635" evidence="2">
    <location>
        <begin position="27"/>
        <end position="100"/>
    </location>
</feature>
<feature type="transmembrane region" description="Helical" evidence="1">
    <location>
        <begin position="62"/>
        <end position="86"/>
    </location>
</feature>
<evidence type="ECO:0000256" key="2">
    <source>
        <dbReference type="SAM" id="SignalP"/>
    </source>
</evidence>
<protein>
    <submittedName>
        <fullName evidence="3">Uncharacterized protein</fullName>
    </submittedName>
</protein>
<keyword evidence="4" id="KW-1185">Reference proteome</keyword>
<keyword evidence="1" id="KW-0812">Transmembrane</keyword>
<dbReference type="RefSeq" id="WP_144304449.1">
    <property type="nucleotide sequence ID" value="NZ_QMIE01000022.1"/>
</dbReference>
<dbReference type="NCBIfam" id="NF040783">
    <property type="entry name" value="DVU0150_fam"/>
    <property type="match status" value="1"/>
</dbReference>
<feature type="signal peptide" evidence="2">
    <location>
        <begin position="1"/>
        <end position="26"/>
    </location>
</feature>
<evidence type="ECO:0000313" key="4">
    <source>
        <dbReference type="Proteomes" id="UP000448292"/>
    </source>
</evidence>
<dbReference type="Proteomes" id="UP000448292">
    <property type="component" value="Unassembled WGS sequence"/>
</dbReference>
<accession>A0A7M3MAT6</accession>
<organism evidence="3 4">
    <name type="scientific">Oceanidesulfovibrio indonesiensis</name>
    <dbReference type="NCBI Taxonomy" id="54767"/>
    <lineage>
        <taxon>Bacteria</taxon>
        <taxon>Pseudomonadati</taxon>
        <taxon>Thermodesulfobacteriota</taxon>
        <taxon>Desulfovibrionia</taxon>
        <taxon>Desulfovibrionales</taxon>
        <taxon>Desulfovibrionaceae</taxon>
        <taxon>Oceanidesulfovibrio</taxon>
    </lineage>
</organism>
<reference evidence="3 4" key="1">
    <citation type="submission" date="2018-06" db="EMBL/GenBank/DDBJ databases">
        <title>Complete genome of Desulfovibrio indonesiensis P37SLT.</title>
        <authorList>
            <person name="Crispim J.S."/>
            <person name="Vidigal P.M.P."/>
            <person name="Silva L.C.F."/>
            <person name="Laguardia C.N."/>
            <person name="Araujo L.C."/>
            <person name="Dias R.S."/>
            <person name="Sousa M.P."/>
            <person name="Paula S.O."/>
            <person name="Silva C."/>
        </authorList>
    </citation>
    <scope>NUCLEOTIDE SEQUENCE [LARGE SCALE GENOMIC DNA]</scope>
    <source>
        <strain evidence="3 4">P37SLT</strain>
    </source>
</reference>